<comment type="caution">
    <text evidence="1">The sequence shown here is derived from an EMBL/GenBank/DDBJ whole genome shotgun (WGS) entry which is preliminary data.</text>
</comment>
<sequence>MCLVEDFGTFFVLEHGVITLIARAYLYLRTSWTHLSPPMSHEHQITASTFSCIEHTIDTSSDLTLLCSTVLPTDTESMHLTKFLVVLLAGAIEAANICGDDRPNIKGEIHCHFPPGYIVGDCIIKDYYCKTGKVTGVTTWGLKWTANKCFGDKNCGVEVNTQSFALSSGI</sequence>
<reference evidence="2" key="1">
    <citation type="submission" date="2016-03" db="EMBL/GenBank/DDBJ databases">
        <authorList>
            <person name="Ploux O."/>
        </authorList>
    </citation>
    <scope>NUCLEOTIDE SEQUENCE [LARGE SCALE GENOMIC DNA]</scope>
    <source>
        <strain evidence="2">UK7</strain>
    </source>
</reference>
<dbReference type="InParanoid" id="A0A1E1K9I9"/>
<dbReference type="Proteomes" id="UP000178129">
    <property type="component" value="Unassembled WGS sequence"/>
</dbReference>
<gene>
    <name evidence="1" type="ORF">RCO7_14324</name>
</gene>
<proteinExistence type="predicted"/>
<dbReference type="AlphaFoldDB" id="A0A1E1K9I9"/>
<keyword evidence="2" id="KW-1185">Reference proteome</keyword>
<accession>A0A1E1K9I9</accession>
<name>A0A1E1K9I9_9HELO</name>
<organism evidence="1 2">
    <name type="scientific">Rhynchosporium graminicola</name>
    <dbReference type="NCBI Taxonomy" id="2792576"/>
    <lineage>
        <taxon>Eukaryota</taxon>
        <taxon>Fungi</taxon>
        <taxon>Dikarya</taxon>
        <taxon>Ascomycota</taxon>
        <taxon>Pezizomycotina</taxon>
        <taxon>Leotiomycetes</taxon>
        <taxon>Helotiales</taxon>
        <taxon>Ploettnerulaceae</taxon>
        <taxon>Rhynchosporium</taxon>
    </lineage>
</organism>
<protein>
    <submittedName>
        <fullName evidence="1">Uncharacterized protein</fullName>
    </submittedName>
</protein>
<dbReference type="EMBL" id="FJUW01000009">
    <property type="protein sequence ID" value="CZS94728.1"/>
    <property type="molecule type" value="Genomic_DNA"/>
</dbReference>
<evidence type="ECO:0000313" key="1">
    <source>
        <dbReference type="EMBL" id="CZS94728.1"/>
    </source>
</evidence>
<evidence type="ECO:0000313" key="2">
    <source>
        <dbReference type="Proteomes" id="UP000178129"/>
    </source>
</evidence>